<organism evidence="1 2">
    <name type="scientific">Myroides odoratimimus</name>
    <dbReference type="NCBI Taxonomy" id="76832"/>
    <lineage>
        <taxon>Bacteria</taxon>
        <taxon>Pseudomonadati</taxon>
        <taxon>Bacteroidota</taxon>
        <taxon>Flavobacteriia</taxon>
        <taxon>Flavobacteriales</taxon>
        <taxon>Flavobacteriaceae</taxon>
        <taxon>Myroides</taxon>
    </lineage>
</organism>
<evidence type="ECO:0000313" key="1">
    <source>
        <dbReference type="EMBL" id="ALU25118.1"/>
    </source>
</evidence>
<dbReference type="Proteomes" id="UP000069030">
    <property type="component" value="Chromosome"/>
</dbReference>
<dbReference type="KEGG" id="mod:AS202_02620"/>
<dbReference type="AlphaFoldDB" id="A0A0U3FBW8"/>
<dbReference type="EMBL" id="CP013690">
    <property type="protein sequence ID" value="ALU25118.1"/>
    <property type="molecule type" value="Genomic_DNA"/>
</dbReference>
<sequence>MIKQLMSVLAVMLVGCKSEGSTTPYSDAKLEGIRGRVKSVTEVIRLSDSNVVSQRISLYDENGYKISMESLDNELDTELLEFSSNGILKYEPYNGQQRVLKGYDYEGAVISEAIQKWSSPAAYTVVTSYTNTPSVSNTIKGAVDKEGKISSMQMIAKDGESVQINSLSKFMYDDSGYQNGYIQKDVLASTDAKYIVMNKGYDSFGNITKQEVYVERDVLVSEKEIAYEYYE</sequence>
<accession>A0A0U3FBW8</accession>
<name>A0A0U3FBW8_9FLAO</name>
<proteinExistence type="predicted"/>
<dbReference type="PROSITE" id="PS51257">
    <property type="entry name" value="PROKAR_LIPOPROTEIN"/>
    <property type="match status" value="1"/>
</dbReference>
<dbReference type="RefSeq" id="WP_006259539.1">
    <property type="nucleotide sequence ID" value="NZ_BCMQ01000017.1"/>
</dbReference>
<reference evidence="1 2" key="1">
    <citation type="journal article" date="2016" name="J. Zhejiang Univ. Sci. B">
        <title>Antibiotic resistance mechanisms of Myroides sp.</title>
        <authorList>
            <person name="Hu S."/>
            <person name="Yuan S."/>
            <person name="Qu H."/>
            <person name="Jiang T."/>
            <person name="Zhou Y."/>
            <person name="Wang M."/>
            <person name="Ming D."/>
        </authorList>
    </citation>
    <scope>NUCLEOTIDE SEQUENCE [LARGE SCALE GENOMIC DNA]</scope>
    <source>
        <strain evidence="1 2">PR63039</strain>
    </source>
</reference>
<protein>
    <submittedName>
        <fullName evidence="1">Uncharacterized protein</fullName>
    </submittedName>
</protein>
<gene>
    <name evidence="1" type="ORF">AS202_02620</name>
</gene>
<evidence type="ECO:0000313" key="2">
    <source>
        <dbReference type="Proteomes" id="UP000069030"/>
    </source>
</evidence>
<dbReference type="eggNOG" id="ENOG50328WJ">
    <property type="taxonomic scope" value="Bacteria"/>
</dbReference>